<keyword evidence="2" id="KW-0676">Redox-active center</keyword>
<dbReference type="Gene3D" id="3.40.30.10">
    <property type="entry name" value="Glutaredoxin"/>
    <property type="match status" value="1"/>
</dbReference>
<keyword evidence="5" id="KW-1185">Reference proteome</keyword>
<evidence type="ECO:0000313" key="4">
    <source>
        <dbReference type="EMBL" id="UUX51484.1"/>
    </source>
</evidence>
<reference evidence="4" key="1">
    <citation type="submission" date="2022-08" db="EMBL/GenBank/DDBJ databases">
        <title>Nisaea acidiphila sp. nov., isolated from a marine algal debris and emended description of the genus Nisaea Urios et al. 2008.</title>
        <authorList>
            <person name="Kwon K."/>
        </authorList>
    </citation>
    <scope>NUCLEOTIDE SEQUENCE</scope>
    <source>
        <strain evidence="4">MEBiC11861</strain>
    </source>
</reference>
<evidence type="ECO:0000313" key="5">
    <source>
        <dbReference type="Proteomes" id="UP001060336"/>
    </source>
</evidence>
<comment type="similarity">
    <text evidence="1">Belongs to the thioredoxin family. DsbA subfamily.</text>
</comment>
<sequence>MRRRTLNLVLGLGLIAPVAGMLPLPALAEGVDLEKASAPRVLGNPDAKILITEYFSMTCPHCARFHTEVLPQLKEAFIDTGKIRLEMKDFPLDQWALRASAMARCLDGKRYFAMIDILMKKQEAWSRANDPYGALVKLGKLAGLSEAQVEACMNDEPLIDYILNERLTASRDLGITSTPSFMMNGRKLDGVFTFESFEEAISDAL</sequence>
<evidence type="ECO:0000256" key="2">
    <source>
        <dbReference type="ARBA" id="ARBA00023284"/>
    </source>
</evidence>
<proteinExistence type="inferred from homology"/>
<organism evidence="4 5">
    <name type="scientific">Nisaea acidiphila</name>
    <dbReference type="NCBI Taxonomy" id="1862145"/>
    <lineage>
        <taxon>Bacteria</taxon>
        <taxon>Pseudomonadati</taxon>
        <taxon>Pseudomonadota</taxon>
        <taxon>Alphaproteobacteria</taxon>
        <taxon>Rhodospirillales</taxon>
        <taxon>Thalassobaculaceae</taxon>
        <taxon>Nisaea</taxon>
    </lineage>
</organism>
<dbReference type="Pfam" id="PF13462">
    <property type="entry name" value="Thioredoxin_4"/>
    <property type="match status" value="1"/>
</dbReference>
<accession>A0A9J7AYZ3</accession>
<dbReference type="EMBL" id="CP102480">
    <property type="protein sequence ID" value="UUX51484.1"/>
    <property type="molecule type" value="Genomic_DNA"/>
</dbReference>
<dbReference type="AlphaFoldDB" id="A0A9J7AYZ3"/>
<evidence type="ECO:0000256" key="1">
    <source>
        <dbReference type="ARBA" id="ARBA00005791"/>
    </source>
</evidence>
<dbReference type="PROSITE" id="PS00194">
    <property type="entry name" value="THIOREDOXIN_1"/>
    <property type="match status" value="1"/>
</dbReference>
<dbReference type="InterPro" id="IPR036249">
    <property type="entry name" value="Thioredoxin-like_sf"/>
</dbReference>
<dbReference type="KEGG" id="naci:NUH88_07250"/>
<dbReference type="RefSeq" id="WP_257771007.1">
    <property type="nucleotide sequence ID" value="NZ_CP102480.1"/>
</dbReference>
<name>A0A9J7AYZ3_9PROT</name>
<feature type="domain" description="Thioredoxin-like fold" evidence="3">
    <location>
        <begin position="38"/>
        <end position="202"/>
    </location>
</feature>
<protein>
    <submittedName>
        <fullName evidence="4">DsbA family protein</fullName>
    </submittedName>
</protein>
<dbReference type="PANTHER" id="PTHR13887:SF56">
    <property type="entry name" value="THIOREDOXIN-LIKE REDUCTASE RV2466C"/>
    <property type="match status" value="1"/>
</dbReference>
<dbReference type="SUPFAM" id="SSF52833">
    <property type="entry name" value="Thioredoxin-like"/>
    <property type="match status" value="1"/>
</dbReference>
<gene>
    <name evidence="4" type="ORF">NUH88_07250</name>
</gene>
<dbReference type="PANTHER" id="PTHR13887">
    <property type="entry name" value="GLUTATHIONE S-TRANSFERASE KAPPA"/>
    <property type="match status" value="1"/>
</dbReference>
<dbReference type="InterPro" id="IPR012336">
    <property type="entry name" value="Thioredoxin-like_fold"/>
</dbReference>
<evidence type="ECO:0000259" key="3">
    <source>
        <dbReference type="Pfam" id="PF13462"/>
    </source>
</evidence>
<dbReference type="Proteomes" id="UP001060336">
    <property type="component" value="Chromosome"/>
</dbReference>
<dbReference type="InterPro" id="IPR017937">
    <property type="entry name" value="Thioredoxin_CS"/>
</dbReference>